<feature type="region of interest" description="Disordered" evidence="4">
    <location>
        <begin position="119"/>
        <end position="201"/>
    </location>
</feature>
<dbReference type="InterPro" id="IPR001202">
    <property type="entry name" value="WW_dom"/>
</dbReference>
<dbReference type="PROSITE" id="PS50238">
    <property type="entry name" value="RHOGAP"/>
    <property type="match status" value="1"/>
</dbReference>
<dbReference type="SMART" id="SM00456">
    <property type="entry name" value="WW"/>
    <property type="match status" value="1"/>
</dbReference>
<dbReference type="CDD" id="cd00159">
    <property type="entry name" value="RhoGAP"/>
    <property type="match status" value="1"/>
</dbReference>
<feature type="region of interest" description="Disordered" evidence="4">
    <location>
        <begin position="641"/>
        <end position="663"/>
    </location>
</feature>
<feature type="compositionally biased region" description="Polar residues" evidence="4">
    <location>
        <begin position="220"/>
        <end position="229"/>
    </location>
</feature>
<dbReference type="InterPro" id="IPR000198">
    <property type="entry name" value="RhoGAP_dom"/>
</dbReference>
<keyword evidence="1 3" id="KW-0728">SH3 domain</keyword>
<organism evidence="9 10">
    <name type="scientific">Chytriomyces confervae</name>
    <dbReference type="NCBI Taxonomy" id="246404"/>
    <lineage>
        <taxon>Eukaryota</taxon>
        <taxon>Fungi</taxon>
        <taxon>Fungi incertae sedis</taxon>
        <taxon>Chytridiomycota</taxon>
        <taxon>Chytridiomycota incertae sedis</taxon>
        <taxon>Chytridiomycetes</taxon>
        <taxon>Chytridiales</taxon>
        <taxon>Chytriomycetaceae</taxon>
        <taxon>Chytriomyces</taxon>
    </lineage>
</organism>
<feature type="region of interest" description="Disordered" evidence="4">
    <location>
        <begin position="54"/>
        <end position="89"/>
    </location>
</feature>
<evidence type="ECO:0000313" key="9">
    <source>
        <dbReference type="EMBL" id="TPX68834.1"/>
    </source>
</evidence>
<feature type="compositionally biased region" description="Polar residues" evidence="4">
    <location>
        <begin position="358"/>
        <end position="378"/>
    </location>
</feature>
<protein>
    <submittedName>
        <fullName evidence="9">Uncharacterized protein</fullName>
    </submittedName>
</protein>
<keyword evidence="2" id="KW-0343">GTPase activation</keyword>
<feature type="compositionally biased region" description="Low complexity" evidence="4">
    <location>
        <begin position="641"/>
        <end position="655"/>
    </location>
</feature>
<dbReference type="SUPFAM" id="SSF50044">
    <property type="entry name" value="SH3-domain"/>
    <property type="match status" value="1"/>
</dbReference>
<dbReference type="InterPro" id="IPR050729">
    <property type="entry name" value="Rho-GAP"/>
</dbReference>
<evidence type="ECO:0000259" key="5">
    <source>
        <dbReference type="PROSITE" id="PS50002"/>
    </source>
</evidence>
<comment type="caution">
    <text evidence="9">The sequence shown here is derived from an EMBL/GenBank/DDBJ whole genome shotgun (WGS) entry which is preliminary data.</text>
</comment>
<dbReference type="InterPro" id="IPR036028">
    <property type="entry name" value="SH3-like_dom_sf"/>
</dbReference>
<accession>A0A507EY44</accession>
<dbReference type="GO" id="GO:0005737">
    <property type="term" value="C:cytoplasm"/>
    <property type="evidence" value="ECO:0007669"/>
    <property type="project" value="TreeGrafter"/>
</dbReference>
<name>A0A507EY44_9FUNG</name>
<feature type="compositionally biased region" description="Acidic residues" evidence="4">
    <location>
        <begin position="173"/>
        <end position="182"/>
    </location>
</feature>
<feature type="domain" description="SH3" evidence="5">
    <location>
        <begin position="1"/>
        <end position="85"/>
    </location>
</feature>
<dbReference type="SMART" id="SM00233">
    <property type="entry name" value="PH"/>
    <property type="match status" value="1"/>
</dbReference>
<feature type="region of interest" description="Disordered" evidence="4">
    <location>
        <begin position="220"/>
        <end position="241"/>
    </location>
</feature>
<dbReference type="SMART" id="SM00324">
    <property type="entry name" value="RhoGAP"/>
    <property type="match status" value="1"/>
</dbReference>
<dbReference type="InterPro" id="IPR036020">
    <property type="entry name" value="WW_dom_sf"/>
</dbReference>
<dbReference type="PROSITE" id="PS50002">
    <property type="entry name" value="SH3"/>
    <property type="match status" value="1"/>
</dbReference>
<evidence type="ECO:0000256" key="1">
    <source>
        <dbReference type="ARBA" id="ARBA00022443"/>
    </source>
</evidence>
<dbReference type="AlphaFoldDB" id="A0A507EY44"/>
<dbReference type="SUPFAM" id="SSF51045">
    <property type="entry name" value="WW domain"/>
    <property type="match status" value="1"/>
</dbReference>
<evidence type="ECO:0000313" key="10">
    <source>
        <dbReference type="Proteomes" id="UP000320333"/>
    </source>
</evidence>
<dbReference type="InterPro" id="IPR008936">
    <property type="entry name" value="Rho_GTPase_activation_prot"/>
</dbReference>
<feature type="domain" description="WW" evidence="7">
    <location>
        <begin position="303"/>
        <end position="330"/>
    </location>
</feature>
<dbReference type="GO" id="GO:0005096">
    <property type="term" value="F:GTPase activator activity"/>
    <property type="evidence" value="ECO:0007669"/>
    <property type="project" value="UniProtKB-KW"/>
</dbReference>
<evidence type="ECO:0000256" key="3">
    <source>
        <dbReference type="PROSITE-ProRule" id="PRU00192"/>
    </source>
</evidence>
<dbReference type="InterPro" id="IPR011993">
    <property type="entry name" value="PH-like_dom_sf"/>
</dbReference>
<evidence type="ECO:0000259" key="7">
    <source>
        <dbReference type="PROSITE" id="PS50020"/>
    </source>
</evidence>
<dbReference type="Pfam" id="PF00169">
    <property type="entry name" value="PH"/>
    <property type="match status" value="1"/>
</dbReference>
<dbReference type="SUPFAM" id="SSF48350">
    <property type="entry name" value="GTPase activation domain, GAP"/>
    <property type="match status" value="1"/>
</dbReference>
<feature type="compositionally biased region" description="Low complexity" evidence="4">
    <location>
        <begin position="141"/>
        <end position="152"/>
    </location>
</feature>
<dbReference type="SMART" id="SM00326">
    <property type="entry name" value="SH3"/>
    <property type="match status" value="1"/>
</dbReference>
<reference evidence="9 10" key="1">
    <citation type="journal article" date="2019" name="Sci. Rep.">
        <title>Comparative genomics of chytrid fungi reveal insights into the obligate biotrophic and pathogenic lifestyle of Synchytrium endobioticum.</title>
        <authorList>
            <person name="van de Vossenberg B.T.L.H."/>
            <person name="Warris S."/>
            <person name="Nguyen H.D.T."/>
            <person name="van Gent-Pelzer M.P.E."/>
            <person name="Joly D.L."/>
            <person name="van de Geest H.C."/>
            <person name="Bonants P.J.M."/>
            <person name="Smith D.S."/>
            <person name="Levesque C.A."/>
            <person name="van der Lee T.A.J."/>
        </authorList>
    </citation>
    <scope>NUCLEOTIDE SEQUENCE [LARGE SCALE GENOMIC DNA]</scope>
    <source>
        <strain evidence="9 10">CBS 675.73</strain>
    </source>
</reference>
<dbReference type="Gene3D" id="1.10.555.10">
    <property type="entry name" value="Rho GTPase activation protein"/>
    <property type="match status" value="1"/>
</dbReference>
<dbReference type="PROSITE" id="PS50020">
    <property type="entry name" value="WW_DOMAIN_2"/>
    <property type="match status" value="1"/>
</dbReference>
<dbReference type="Gene3D" id="2.20.70.10">
    <property type="match status" value="1"/>
</dbReference>
<evidence type="ECO:0000256" key="2">
    <source>
        <dbReference type="ARBA" id="ARBA00022468"/>
    </source>
</evidence>
<keyword evidence="10" id="KW-1185">Reference proteome</keyword>
<dbReference type="InterPro" id="IPR001452">
    <property type="entry name" value="SH3_domain"/>
</dbReference>
<gene>
    <name evidence="9" type="ORF">CcCBS67573_g07028</name>
</gene>
<dbReference type="PANTHER" id="PTHR23176">
    <property type="entry name" value="RHO/RAC/CDC GTPASE-ACTIVATING PROTEIN"/>
    <property type="match status" value="1"/>
</dbReference>
<dbReference type="GO" id="GO:0007165">
    <property type="term" value="P:signal transduction"/>
    <property type="evidence" value="ECO:0007669"/>
    <property type="project" value="InterPro"/>
</dbReference>
<dbReference type="PROSITE" id="PS50003">
    <property type="entry name" value="PH_DOMAIN"/>
    <property type="match status" value="1"/>
</dbReference>
<dbReference type="Pfam" id="PF00620">
    <property type="entry name" value="RhoGAP"/>
    <property type="match status" value="1"/>
</dbReference>
<dbReference type="Pfam" id="PF14604">
    <property type="entry name" value="SH3_9"/>
    <property type="match status" value="1"/>
</dbReference>
<dbReference type="Gene3D" id="2.30.30.40">
    <property type="entry name" value="SH3 Domains"/>
    <property type="match status" value="1"/>
</dbReference>
<feature type="compositionally biased region" description="Polar residues" evidence="4">
    <location>
        <begin position="153"/>
        <end position="168"/>
    </location>
</feature>
<feature type="domain" description="Rho-GAP" evidence="8">
    <location>
        <begin position="709"/>
        <end position="909"/>
    </location>
</feature>
<dbReference type="InterPro" id="IPR001849">
    <property type="entry name" value="PH_domain"/>
</dbReference>
<dbReference type="STRING" id="246404.A0A507EY44"/>
<dbReference type="SUPFAM" id="SSF50729">
    <property type="entry name" value="PH domain-like"/>
    <property type="match status" value="1"/>
</dbReference>
<dbReference type="CDD" id="cd00201">
    <property type="entry name" value="WW"/>
    <property type="match status" value="1"/>
</dbReference>
<dbReference type="Proteomes" id="UP000320333">
    <property type="component" value="Unassembled WGS sequence"/>
</dbReference>
<evidence type="ECO:0000256" key="4">
    <source>
        <dbReference type="SAM" id="MobiDB-lite"/>
    </source>
</evidence>
<dbReference type="PANTHER" id="PTHR23176:SF129">
    <property type="entry name" value="RHO GTPASE ACTIVATING PROTEIN AT 16F, ISOFORM E-RELATED"/>
    <property type="match status" value="1"/>
</dbReference>
<proteinExistence type="predicted"/>
<evidence type="ECO:0000259" key="6">
    <source>
        <dbReference type="PROSITE" id="PS50003"/>
    </source>
</evidence>
<feature type="region of interest" description="Disordered" evidence="4">
    <location>
        <begin position="332"/>
        <end position="378"/>
    </location>
</feature>
<dbReference type="OrthoDB" id="79452at2759"/>
<sequence>MRVITATALWDYSAIEDNELSFAAGDVIQVTELCNDDWFEGSIGGRIDTVATTEPEVDSSRASVVSSSSNRNSIVNGSRRQAPIPPPSRRSIVATAEEASKRASIIALDAALATAAAGISTTATTTSRPASSLVDPKLETHLTAAPTTTTTEKSIPSSPYENATRTTAGDSDPFVDGDDDDGSSQVVNISSIPPAAPPPAAAAPAAAVVPVVLLQAQVTRQLSDSNETPQMDDENDDEDSDQAPLTAVRVSNGEDDGLQSVRAERGSSAAASYSISLKNEHAHTVPDVSESQASLTSVGGSHWKPMKDDHGQTYFWNEHTGETAWDPPAGAAILLSKPKGSNTSSRENILRSGGGGASSNSTPMLSQQGGQSSDRELMQSSVSSGALLNLSTPIEVSMDAYSLELKESMDIVRFESIPADLIRKEGAIKRKVSDDAPAANSTTTGSNVSKSGGLLSGSSWKSFVGVVCVGVLFLFKDVGGMGKTKRAANPSDVIFLSNCTVEVATRDATSKKYAFLLISSSGRRKVFHVDSEAAVTAWMDALRDAMKERHTEVEFESMTSRVFTKPRPPTAIPAVLLNSTSISTENGHPLISSPVIGTFKSIESGGTKSPGSISVASMASGGTGNNNAAAAAANSATISLSGTTSGGTPTIGSAPPVNTRRPMNMFTKERTPSEHGGMGIKFGGFFGKKKTEVGAPSPSGVRPEQVFGGLLEAQLEFEGNGRKIPTVVELCIEAVERRGGLESQGIYRLSGSSASISKWKALFNLCEPVDFNLEDDVNVITGVLKSYFRELQNPLIPYTVYEQFISSSKIGDYNDRLIALKTLVQQLPPCNYNVLSYLLKHLRKVSDRCDVNKMEQSNLAIVFAPTLIRTQEVVGDAASIAQQQYASMGNMPYHNKLIESMLEQCEWIFDGSSD</sequence>
<dbReference type="Gene3D" id="2.30.29.30">
    <property type="entry name" value="Pleckstrin-homology domain (PH domain)/Phosphotyrosine-binding domain (PTB)"/>
    <property type="match status" value="1"/>
</dbReference>
<feature type="compositionally biased region" description="Low complexity" evidence="4">
    <location>
        <begin position="60"/>
        <end position="80"/>
    </location>
</feature>
<dbReference type="EMBL" id="QEAP01000336">
    <property type="protein sequence ID" value="TPX68834.1"/>
    <property type="molecule type" value="Genomic_DNA"/>
</dbReference>
<feature type="domain" description="PH" evidence="6">
    <location>
        <begin position="447"/>
        <end position="547"/>
    </location>
</feature>
<feature type="compositionally biased region" description="Acidic residues" evidence="4">
    <location>
        <begin position="230"/>
        <end position="241"/>
    </location>
</feature>
<evidence type="ECO:0000259" key="8">
    <source>
        <dbReference type="PROSITE" id="PS50238"/>
    </source>
</evidence>
<feature type="compositionally biased region" description="Low complexity" evidence="4">
    <location>
        <begin position="119"/>
        <end position="133"/>
    </location>
</feature>